<sequence length="103" mass="11239">MTSGVLIVESRPASPEEAAAYHDWYDNTHLPEILKVEGFVSARRLESLDGDTFLVIYEIDGDVETAKAALGQAQASGTMSRPQGVELTPPPIVRYFRYLGPAS</sequence>
<dbReference type="EMBL" id="JAEACQ010000226">
    <property type="protein sequence ID" value="MBL7629281.1"/>
    <property type="molecule type" value="Genomic_DNA"/>
</dbReference>
<reference evidence="1" key="1">
    <citation type="submission" date="2020-12" db="EMBL/GenBank/DDBJ databases">
        <title>Genomic characterization of non-nitrogen-fixing Frankia strains.</title>
        <authorList>
            <person name="Carlos-Shanley C."/>
            <person name="Guerra T."/>
            <person name="Hahn D."/>
        </authorList>
    </citation>
    <scope>NUCLEOTIDE SEQUENCE</scope>
    <source>
        <strain evidence="1">CN6</strain>
    </source>
</reference>
<gene>
    <name evidence="1" type="ORF">I7412_19355</name>
</gene>
<dbReference type="SUPFAM" id="SSF54909">
    <property type="entry name" value="Dimeric alpha+beta barrel"/>
    <property type="match status" value="1"/>
</dbReference>
<dbReference type="Proteomes" id="UP000604475">
    <property type="component" value="Unassembled WGS sequence"/>
</dbReference>
<dbReference type="AlphaFoldDB" id="A0A937USU7"/>
<proteinExistence type="predicted"/>
<evidence type="ECO:0000313" key="1">
    <source>
        <dbReference type="EMBL" id="MBL7629281.1"/>
    </source>
</evidence>
<comment type="caution">
    <text evidence="1">The sequence shown here is derived from an EMBL/GenBank/DDBJ whole genome shotgun (WGS) entry which is preliminary data.</text>
</comment>
<evidence type="ECO:0000313" key="2">
    <source>
        <dbReference type="Proteomes" id="UP000604475"/>
    </source>
</evidence>
<accession>A0A937USU7</accession>
<name>A0A937USU7_9ACTN</name>
<protein>
    <submittedName>
        <fullName evidence="1">Uncharacterized protein</fullName>
    </submittedName>
</protein>
<dbReference type="RefSeq" id="WP_203000466.1">
    <property type="nucleotide sequence ID" value="NZ_JADWYU010000138.1"/>
</dbReference>
<keyword evidence="2" id="KW-1185">Reference proteome</keyword>
<dbReference type="InterPro" id="IPR011008">
    <property type="entry name" value="Dimeric_a/b-barrel"/>
</dbReference>
<organism evidence="1 2">
    <name type="scientific">Frankia nepalensis</name>
    <dbReference type="NCBI Taxonomy" id="1836974"/>
    <lineage>
        <taxon>Bacteria</taxon>
        <taxon>Bacillati</taxon>
        <taxon>Actinomycetota</taxon>
        <taxon>Actinomycetes</taxon>
        <taxon>Frankiales</taxon>
        <taxon>Frankiaceae</taxon>
        <taxon>Frankia</taxon>
    </lineage>
</organism>